<dbReference type="Pfam" id="PF01352">
    <property type="entry name" value="KRAB"/>
    <property type="match status" value="1"/>
</dbReference>
<name>A0ABN9LWU2_9NEOB</name>
<reference evidence="8" key="1">
    <citation type="submission" date="2023-07" db="EMBL/GenBank/DDBJ databases">
        <authorList>
            <person name="Stuckert A."/>
        </authorList>
    </citation>
    <scope>NUCLEOTIDE SEQUENCE</scope>
</reference>
<dbReference type="Pfam" id="PF00096">
    <property type="entry name" value="zf-C2H2"/>
    <property type="match status" value="4"/>
</dbReference>
<comment type="caution">
    <text evidence="8">The sequence shown here is derived from an EMBL/GenBank/DDBJ whole genome shotgun (WGS) entry which is preliminary data.</text>
</comment>
<dbReference type="SMART" id="SM00355">
    <property type="entry name" value="ZnF_C2H2"/>
    <property type="match status" value="4"/>
</dbReference>
<protein>
    <recommendedName>
        <fullName evidence="7">C2H2-type domain-containing protein</fullName>
    </recommendedName>
</protein>
<dbReference type="PROSITE" id="PS50157">
    <property type="entry name" value="ZINC_FINGER_C2H2_2"/>
    <property type="match status" value="4"/>
</dbReference>
<feature type="domain" description="C2H2-type" evidence="7">
    <location>
        <begin position="467"/>
        <end position="494"/>
    </location>
</feature>
<keyword evidence="1" id="KW-0479">Metal-binding</keyword>
<dbReference type="Gene3D" id="3.30.160.60">
    <property type="entry name" value="Classic Zinc Finger"/>
    <property type="match status" value="4"/>
</dbReference>
<evidence type="ECO:0000256" key="3">
    <source>
        <dbReference type="ARBA" id="ARBA00022771"/>
    </source>
</evidence>
<gene>
    <name evidence="8" type="ORF">RIMI_LOCUS13092529</name>
</gene>
<dbReference type="PANTHER" id="PTHR24381">
    <property type="entry name" value="ZINC FINGER PROTEIN"/>
    <property type="match status" value="1"/>
</dbReference>
<dbReference type="InterPro" id="IPR036051">
    <property type="entry name" value="KRAB_dom_sf"/>
</dbReference>
<evidence type="ECO:0000256" key="4">
    <source>
        <dbReference type="ARBA" id="ARBA00022833"/>
    </source>
</evidence>
<feature type="compositionally biased region" description="Polar residues" evidence="6">
    <location>
        <begin position="275"/>
        <end position="289"/>
    </location>
</feature>
<evidence type="ECO:0000259" key="7">
    <source>
        <dbReference type="PROSITE" id="PS50157"/>
    </source>
</evidence>
<dbReference type="EMBL" id="CAUEEQ010031971">
    <property type="protein sequence ID" value="CAJ0950609.1"/>
    <property type="molecule type" value="Genomic_DNA"/>
</dbReference>
<evidence type="ECO:0000256" key="1">
    <source>
        <dbReference type="ARBA" id="ARBA00022723"/>
    </source>
</evidence>
<feature type="domain" description="C2H2-type" evidence="7">
    <location>
        <begin position="521"/>
        <end position="548"/>
    </location>
</feature>
<evidence type="ECO:0000256" key="5">
    <source>
        <dbReference type="PROSITE-ProRule" id="PRU00042"/>
    </source>
</evidence>
<proteinExistence type="predicted"/>
<feature type="domain" description="C2H2-type" evidence="7">
    <location>
        <begin position="549"/>
        <end position="576"/>
    </location>
</feature>
<feature type="domain" description="C2H2-type" evidence="7">
    <location>
        <begin position="493"/>
        <end position="520"/>
    </location>
</feature>
<evidence type="ECO:0000313" key="8">
    <source>
        <dbReference type="EMBL" id="CAJ0950609.1"/>
    </source>
</evidence>
<dbReference type="CDD" id="cd07765">
    <property type="entry name" value="KRAB_A-box"/>
    <property type="match status" value="1"/>
</dbReference>
<evidence type="ECO:0000313" key="9">
    <source>
        <dbReference type="Proteomes" id="UP001176940"/>
    </source>
</evidence>
<dbReference type="SUPFAM" id="SSF109640">
    <property type="entry name" value="KRAB domain (Kruppel-associated box)"/>
    <property type="match status" value="1"/>
</dbReference>
<keyword evidence="4" id="KW-0862">Zinc</keyword>
<dbReference type="Proteomes" id="UP001176940">
    <property type="component" value="Unassembled WGS sequence"/>
</dbReference>
<dbReference type="PROSITE" id="PS00028">
    <property type="entry name" value="ZINC_FINGER_C2H2_1"/>
    <property type="match status" value="4"/>
</dbReference>
<keyword evidence="9" id="KW-1185">Reference proteome</keyword>
<dbReference type="PANTHER" id="PTHR24381:SF381">
    <property type="entry name" value="ZINC FINGER PROTEIN 41 HOMOLOG"/>
    <property type="match status" value="1"/>
</dbReference>
<dbReference type="SUPFAM" id="SSF57667">
    <property type="entry name" value="beta-beta-alpha zinc fingers"/>
    <property type="match status" value="3"/>
</dbReference>
<dbReference type="InterPro" id="IPR013087">
    <property type="entry name" value="Znf_C2H2_type"/>
</dbReference>
<sequence length="592" mass="66128">MTQQPLPSCRLLLPCSPCCTVHSGRFRHRRLLFSGVSGARWIRPRLRIMHVCTEHRRVSDFLHHSLMMSKDKIEVTGKILNLTLEIIFLLTGEDFVLRKRQNDQSTDDCQLCLSDGSTKDQIPSEQRPCPSPAHEETPEPGETPHSSDEEIPVRCEDVAVFFSVEEWKYLEGHKERYKDVVPGNNPPPGSAGCDEVSAAETAADEGMNTLQVDAAADAPLPGGHIPTKPPESIKSPLVIEEDPEEDTRMVTQEYQAHLVKEISPPRCKEEDAPVQISSGDHGSVNSPEISGSPICIEDDTEMILEEYQAEAGDIALPDWCKEERDPPKRRSGLPTTWKVQPESPHLLIPIHHKNGVIPTKQKGNTSRDCSPKMVVVKPKNAQNEAPPLRSKTNLPTLLRNTPHVDASSSNLMTYRGRTRKSTTAPCVRGQTFMDKSALVVHEWSFHLHEPKVGEPQPRQAPKEERPFSCLECGKSFMKKSSLVKHQRIHTGAFACPDCGKCLSDKTGLIIHRRTHTGEKPFSCSECGRRFTQMCHLITHQSVHTGKGSFICSDCGKCFSIRSVLEAHQALHNRHRVQRFELTAHVKDSDSTS</sequence>
<feature type="region of interest" description="Disordered" evidence="6">
    <location>
        <begin position="114"/>
        <end position="152"/>
    </location>
</feature>
<keyword evidence="2" id="KW-0677">Repeat</keyword>
<accession>A0ABN9LWU2</accession>
<feature type="region of interest" description="Disordered" evidence="6">
    <location>
        <begin position="270"/>
        <end position="291"/>
    </location>
</feature>
<feature type="compositionally biased region" description="Polar residues" evidence="6">
    <location>
        <begin position="115"/>
        <end position="124"/>
    </location>
</feature>
<organism evidence="8 9">
    <name type="scientific">Ranitomeya imitator</name>
    <name type="common">mimic poison frog</name>
    <dbReference type="NCBI Taxonomy" id="111125"/>
    <lineage>
        <taxon>Eukaryota</taxon>
        <taxon>Metazoa</taxon>
        <taxon>Chordata</taxon>
        <taxon>Craniata</taxon>
        <taxon>Vertebrata</taxon>
        <taxon>Euteleostomi</taxon>
        <taxon>Amphibia</taxon>
        <taxon>Batrachia</taxon>
        <taxon>Anura</taxon>
        <taxon>Neobatrachia</taxon>
        <taxon>Hyloidea</taxon>
        <taxon>Dendrobatidae</taxon>
        <taxon>Dendrobatinae</taxon>
        <taxon>Ranitomeya</taxon>
    </lineage>
</organism>
<dbReference type="InterPro" id="IPR001909">
    <property type="entry name" value="KRAB"/>
</dbReference>
<evidence type="ECO:0000256" key="6">
    <source>
        <dbReference type="SAM" id="MobiDB-lite"/>
    </source>
</evidence>
<evidence type="ECO:0000256" key="2">
    <source>
        <dbReference type="ARBA" id="ARBA00022737"/>
    </source>
</evidence>
<dbReference type="InterPro" id="IPR036236">
    <property type="entry name" value="Znf_C2H2_sf"/>
</dbReference>
<keyword evidence="3 5" id="KW-0863">Zinc-finger</keyword>